<dbReference type="SMART" id="SM00530">
    <property type="entry name" value="HTH_XRE"/>
    <property type="match status" value="1"/>
</dbReference>
<dbReference type="Gene3D" id="1.10.260.40">
    <property type="entry name" value="lambda repressor-like DNA-binding domains"/>
    <property type="match status" value="1"/>
</dbReference>
<name>A0A544QLP8_9EURY</name>
<accession>A0A544QLP8</accession>
<dbReference type="InterPro" id="IPR001387">
    <property type="entry name" value="Cro/C1-type_HTH"/>
</dbReference>
<dbReference type="SUPFAM" id="SSF47413">
    <property type="entry name" value="lambda repressor-like DNA-binding domains"/>
    <property type="match status" value="1"/>
</dbReference>
<dbReference type="OrthoDB" id="339114at2157"/>
<protein>
    <submittedName>
        <fullName evidence="3">Multiprotein-bridging factor 1 family protein</fullName>
    </submittedName>
</protein>
<feature type="region of interest" description="Disordered" evidence="1">
    <location>
        <begin position="1"/>
        <end position="21"/>
    </location>
</feature>
<sequence>MAKYSTGDSGGGGDGDSCELCGTASNRLSKANVEGAVLLVCPDCAPHDDNRKTTSDESGSSGGSSSGSSGSSGGSSDGPEDRKKRAAQRQAEVYDAAKGDSTHWEKEGTNYEGDRLPYLVADYGERVTEAREDAGHSIADLAAELDVDEADLEAIEDGRATRAGVGGSVVRALEEEFDIDLVDE</sequence>
<comment type="caution">
    <text evidence="3">The sequence shown here is derived from an EMBL/GenBank/DDBJ whole genome shotgun (WGS) entry which is preliminary data.</text>
</comment>
<evidence type="ECO:0000256" key="1">
    <source>
        <dbReference type="SAM" id="MobiDB-lite"/>
    </source>
</evidence>
<feature type="domain" description="HTH cro/C1-type" evidence="2">
    <location>
        <begin position="126"/>
        <end position="184"/>
    </location>
</feature>
<dbReference type="EMBL" id="SESI01000003">
    <property type="protein sequence ID" value="TQQ79524.1"/>
    <property type="molecule type" value="Genomic_DNA"/>
</dbReference>
<feature type="region of interest" description="Disordered" evidence="1">
    <location>
        <begin position="42"/>
        <end position="112"/>
    </location>
</feature>
<dbReference type="AlphaFoldDB" id="A0A544QLP8"/>
<dbReference type="InterPro" id="IPR010982">
    <property type="entry name" value="Lambda_DNA-bd_dom_sf"/>
</dbReference>
<reference evidence="3 4" key="1">
    <citation type="submission" date="2019-02" db="EMBL/GenBank/DDBJ databases">
        <title>Halonotius sp. a new haloqrchaeon isolated from saline water.</title>
        <authorList>
            <person name="Duran-Viseras A."/>
            <person name="Sanchez-Porro C."/>
            <person name="Ventosa A."/>
        </authorList>
    </citation>
    <scope>NUCLEOTIDE SEQUENCE [LARGE SCALE GENOMIC DNA]</scope>
    <source>
        <strain evidence="3 4">F9-27</strain>
    </source>
</reference>
<evidence type="ECO:0000313" key="4">
    <source>
        <dbReference type="Proteomes" id="UP000315385"/>
    </source>
</evidence>
<feature type="compositionally biased region" description="Basic and acidic residues" evidence="1">
    <location>
        <begin position="95"/>
        <end position="112"/>
    </location>
</feature>
<gene>
    <name evidence="3" type="ORF">EWF95_10950</name>
</gene>
<feature type="compositionally biased region" description="Basic and acidic residues" evidence="1">
    <location>
        <begin position="45"/>
        <end position="55"/>
    </location>
</feature>
<dbReference type="Pfam" id="PF24250">
    <property type="entry name" value="HVO_2718"/>
    <property type="match status" value="1"/>
</dbReference>
<dbReference type="CDD" id="cd00093">
    <property type="entry name" value="HTH_XRE"/>
    <property type="match status" value="1"/>
</dbReference>
<dbReference type="Proteomes" id="UP000315385">
    <property type="component" value="Unassembled WGS sequence"/>
</dbReference>
<proteinExistence type="predicted"/>
<feature type="compositionally biased region" description="Gly residues" evidence="1">
    <location>
        <begin position="60"/>
        <end position="76"/>
    </location>
</feature>
<evidence type="ECO:0000313" key="3">
    <source>
        <dbReference type="EMBL" id="TQQ79524.1"/>
    </source>
</evidence>
<evidence type="ECO:0000259" key="2">
    <source>
        <dbReference type="SMART" id="SM00530"/>
    </source>
</evidence>
<organism evidence="3 4">
    <name type="scientific">Halonotius roseus</name>
    <dbReference type="NCBI Taxonomy" id="2511997"/>
    <lineage>
        <taxon>Archaea</taxon>
        <taxon>Methanobacteriati</taxon>
        <taxon>Methanobacteriota</taxon>
        <taxon>Stenosarchaea group</taxon>
        <taxon>Halobacteria</taxon>
        <taxon>Halobacteriales</taxon>
        <taxon>Haloferacaceae</taxon>
        <taxon>Halonotius</taxon>
    </lineage>
</organism>
<dbReference type="GO" id="GO:0003677">
    <property type="term" value="F:DNA binding"/>
    <property type="evidence" value="ECO:0007669"/>
    <property type="project" value="InterPro"/>
</dbReference>
<dbReference type="InterPro" id="IPR058562">
    <property type="entry name" value="MJ0586_N"/>
</dbReference>
<keyword evidence="4" id="KW-1185">Reference proteome</keyword>
<dbReference type="RefSeq" id="WP_142444113.1">
    <property type="nucleotide sequence ID" value="NZ_SESI01000003.1"/>
</dbReference>
<dbReference type="InterPro" id="IPR057937">
    <property type="entry name" value="HVO_2718-like_HTH"/>
</dbReference>
<dbReference type="Pfam" id="PF26602">
    <property type="entry name" value="HVO_2718_N"/>
    <property type="match status" value="1"/>
</dbReference>